<name>A0A915AM24_PARUN</name>
<proteinExistence type="predicted"/>
<dbReference type="AlphaFoldDB" id="A0A915AM24"/>
<feature type="transmembrane region" description="Helical" evidence="1">
    <location>
        <begin position="24"/>
        <end position="42"/>
    </location>
</feature>
<protein>
    <submittedName>
        <fullName evidence="3">Uncharacterized protein</fullName>
    </submittedName>
</protein>
<dbReference type="WBParaSite" id="PgR010_g020_t01">
    <property type="protein sequence ID" value="PgR010_g020_t01"/>
    <property type="gene ID" value="PgR010_g020"/>
</dbReference>
<reference evidence="3" key="1">
    <citation type="submission" date="2022-11" db="UniProtKB">
        <authorList>
            <consortium name="WormBaseParasite"/>
        </authorList>
    </citation>
    <scope>IDENTIFICATION</scope>
</reference>
<evidence type="ECO:0000313" key="2">
    <source>
        <dbReference type="Proteomes" id="UP000887569"/>
    </source>
</evidence>
<evidence type="ECO:0000313" key="3">
    <source>
        <dbReference type="WBParaSite" id="PgR010_g020_t01"/>
    </source>
</evidence>
<feature type="transmembrane region" description="Helical" evidence="1">
    <location>
        <begin position="49"/>
        <end position="71"/>
    </location>
</feature>
<keyword evidence="1" id="KW-1133">Transmembrane helix</keyword>
<keyword evidence="1" id="KW-0472">Membrane</keyword>
<accession>A0A915AM24</accession>
<keyword evidence="1" id="KW-0812">Transmembrane</keyword>
<organism evidence="2 3">
    <name type="scientific">Parascaris univalens</name>
    <name type="common">Nematode worm</name>
    <dbReference type="NCBI Taxonomy" id="6257"/>
    <lineage>
        <taxon>Eukaryota</taxon>
        <taxon>Metazoa</taxon>
        <taxon>Ecdysozoa</taxon>
        <taxon>Nematoda</taxon>
        <taxon>Chromadorea</taxon>
        <taxon>Rhabditida</taxon>
        <taxon>Spirurina</taxon>
        <taxon>Ascaridomorpha</taxon>
        <taxon>Ascaridoidea</taxon>
        <taxon>Ascarididae</taxon>
        <taxon>Parascaris</taxon>
    </lineage>
</organism>
<keyword evidence="2" id="KW-1185">Reference proteome</keyword>
<evidence type="ECO:0000256" key="1">
    <source>
        <dbReference type="SAM" id="Phobius"/>
    </source>
</evidence>
<dbReference type="Proteomes" id="UP000887569">
    <property type="component" value="Unplaced"/>
</dbReference>
<sequence>MGFIREHGPINRAHNLSALEAQNASLWLPIFSLIFCLFSPFFCKCKSFLCCYTYFAVYSAMRVFSVFPVMYMDYYL</sequence>